<evidence type="ECO:0008006" key="4">
    <source>
        <dbReference type="Google" id="ProtNLM"/>
    </source>
</evidence>
<gene>
    <name evidence="2" type="ORF">CVIRNUC_011191</name>
</gene>
<feature type="region of interest" description="Disordered" evidence="1">
    <location>
        <begin position="294"/>
        <end position="347"/>
    </location>
</feature>
<protein>
    <recommendedName>
        <fullName evidence="4">HhH-GPD domain-containing protein</fullName>
    </recommendedName>
</protein>
<evidence type="ECO:0000313" key="2">
    <source>
        <dbReference type="EMBL" id="CAK0787969.1"/>
    </source>
</evidence>
<dbReference type="SUPFAM" id="SSF48150">
    <property type="entry name" value="DNA-glycosylase"/>
    <property type="match status" value="1"/>
</dbReference>
<feature type="compositionally biased region" description="Polar residues" evidence="1">
    <location>
        <begin position="192"/>
        <end position="206"/>
    </location>
</feature>
<dbReference type="InterPro" id="IPR011257">
    <property type="entry name" value="DNA_glycosylase"/>
</dbReference>
<dbReference type="AlphaFoldDB" id="A0AAV1IPN2"/>
<dbReference type="PANTHER" id="PTHR10242">
    <property type="entry name" value="8-OXOGUANINE DNA GLYCOSYLASE"/>
    <property type="match status" value="1"/>
</dbReference>
<sequence length="347" mass="37145">MNAALCLEVGAGAFPSPQQVLNAGPEALQSRCGVGYRAKTICGLAQQVLDGSIAELEAESASLSAAELHKKVLPFSGMGPFTAANVLQLLGHFERIAADSETLRHLKQFHKPPGLTPKNVQEVAQKVYERYHPYQYLAYWYEMRRTYEDLFGCLTEMDPQDYARATGHVMRTCAAGTVRPLGSNEPLLTSAAAGNSPAQGQESSAEATPDSAEGTVSASAPCQERTEGGRPRRKRKATKAAIDAALQTLADVQADSTTSVKDGESSKLQGRAAAREQVSLKQAVQEKLDEVSAVQPTTEKREQRRSMATRSSARTSCSAQPAGADIAAAPITPDGRPRMRRARTAGM</sequence>
<accession>A0AAV1IPN2</accession>
<dbReference type="GO" id="GO:0006285">
    <property type="term" value="P:base-excision repair, AP site formation"/>
    <property type="evidence" value="ECO:0007669"/>
    <property type="project" value="TreeGrafter"/>
</dbReference>
<name>A0AAV1IPN2_9CHLO</name>
<comment type="caution">
    <text evidence="2">The sequence shown here is derived from an EMBL/GenBank/DDBJ whole genome shotgun (WGS) entry which is preliminary data.</text>
</comment>
<dbReference type="EMBL" id="CAUYUE010000018">
    <property type="protein sequence ID" value="CAK0787969.1"/>
    <property type="molecule type" value="Genomic_DNA"/>
</dbReference>
<dbReference type="Gene3D" id="1.10.340.30">
    <property type="entry name" value="Hypothetical protein, domain 2"/>
    <property type="match status" value="1"/>
</dbReference>
<feature type="compositionally biased region" description="Basic residues" evidence="1">
    <location>
        <begin position="338"/>
        <end position="347"/>
    </location>
</feature>
<dbReference type="Proteomes" id="UP001314263">
    <property type="component" value="Unassembled WGS sequence"/>
</dbReference>
<evidence type="ECO:0000256" key="1">
    <source>
        <dbReference type="SAM" id="MobiDB-lite"/>
    </source>
</evidence>
<reference evidence="2 3" key="1">
    <citation type="submission" date="2023-10" db="EMBL/GenBank/DDBJ databases">
        <authorList>
            <person name="Maclean D."/>
            <person name="Macfadyen A."/>
        </authorList>
    </citation>
    <scope>NUCLEOTIDE SEQUENCE [LARGE SCALE GENOMIC DNA]</scope>
</reference>
<feature type="compositionally biased region" description="Low complexity" evidence="1">
    <location>
        <begin position="306"/>
        <end position="334"/>
    </location>
</feature>
<feature type="region of interest" description="Disordered" evidence="1">
    <location>
        <begin position="184"/>
        <end position="240"/>
    </location>
</feature>
<proteinExistence type="predicted"/>
<evidence type="ECO:0000313" key="3">
    <source>
        <dbReference type="Proteomes" id="UP001314263"/>
    </source>
</evidence>
<keyword evidence="3" id="KW-1185">Reference proteome</keyword>
<organism evidence="2 3">
    <name type="scientific">Coccomyxa viridis</name>
    <dbReference type="NCBI Taxonomy" id="1274662"/>
    <lineage>
        <taxon>Eukaryota</taxon>
        <taxon>Viridiplantae</taxon>
        <taxon>Chlorophyta</taxon>
        <taxon>core chlorophytes</taxon>
        <taxon>Trebouxiophyceae</taxon>
        <taxon>Trebouxiophyceae incertae sedis</taxon>
        <taxon>Coccomyxaceae</taxon>
        <taxon>Coccomyxa</taxon>
    </lineage>
</organism>
<dbReference type="GO" id="GO:0034039">
    <property type="term" value="F:8-oxo-7,8-dihydroguanine DNA N-glycosylase activity"/>
    <property type="evidence" value="ECO:0007669"/>
    <property type="project" value="TreeGrafter"/>
</dbReference>
<dbReference type="PANTHER" id="PTHR10242:SF4">
    <property type="entry name" value="OS07G0657600 PROTEIN"/>
    <property type="match status" value="1"/>
</dbReference>
<dbReference type="InterPro" id="IPR052054">
    <property type="entry name" value="Oxidative_DNA_repair_enzyme"/>
</dbReference>
<dbReference type="GO" id="GO:0005634">
    <property type="term" value="C:nucleus"/>
    <property type="evidence" value="ECO:0007669"/>
    <property type="project" value="TreeGrafter"/>
</dbReference>